<feature type="domain" description="Reverse transcriptase Ty1/copia-type" evidence="1">
    <location>
        <begin position="57"/>
        <end position="167"/>
    </location>
</feature>
<proteinExistence type="predicted"/>
<dbReference type="PANTHER" id="PTHR11439:SF483">
    <property type="entry name" value="PEPTIDE SYNTHASE GLIP-LIKE, PUTATIVE (AFU_ORTHOLOGUE AFUA_3G12920)-RELATED"/>
    <property type="match status" value="1"/>
</dbReference>
<dbReference type="CDD" id="cd09272">
    <property type="entry name" value="RNase_HI_RT_Ty1"/>
    <property type="match status" value="1"/>
</dbReference>
<evidence type="ECO:0000313" key="3">
    <source>
        <dbReference type="Proteomes" id="UP001165121"/>
    </source>
</evidence>
<dbReference type="Proteomes" id="UP001165121">
    <property type="component" value="Unassembled WGS sequence"/>
</dbReference>
<dbReference type="Pfam" id="PF07727">
    <property type="entry name" value="RVT_2"/>
    <property type="match status" value="2"/>
</dbReference>
<dbReference type="OrthoDB" id="117814at2759"/>
<sequence>MQFEIAKEKAMDWWQDFCCLSASMIIEPDTFDDAMNSEYSEEWRSAADSEYHALKKNGTWKLVPRRKGMKVLGNRWIFRVKDLPNGEIERFKARLVVKGFMQVYGVAYLEVYSPVVRLETLRMLITLAAIWDYEVDQMDVTTAFLNGPIDGEVYMEQPKGYEETCVAVKVVDGELVFISNHVDDLILFAPNKKLMNELKQMLHVRFQMKDLGPIHYILGWEITRNRKERTIFMNQRKYAEKVLHRFERERCNGCKVPSTPDLKLSKVMCPTTKEEKDVMSGKPYRAVIGSLMYLMLGTRPDLAYLVRGCSQFPENPGILHWRAAKRGLRYLQEPQDWGLQLGGVQWSQQELDGHLKAFADADFENRMGDRKSIAGYLSQFCGSTISWASQTERTVALHTTEAEYMALSFLVQEVIHLRQMLKELKVKQNNLSDVFVDNESARKLANNPEFYSRTKHIDVRHHFVRELVELNEIAVKRVAGADNVADAFTKPLSRVKFEQHRASMGLISRGQYETTKN</sequence>
<gene>
    <name evidence="2" type="ORF">Pfra01_003026700</name>
</gene>
<dbReference type="EMBL" id="BSXT01019042">
    <property type="protein sequence ID" value="GMG17630.1"/>
    <property type="molecule type" value="Genomic_DNA"/>
</dbReference>
<dbReference type="InterPro" id="IPR043502">
    <property type="entry name" value="DNA/RNA_pol_sf"/>
</dbReference>
<protein>
    <submittedName>
        <fullName evidence="2">Unnamed protein product</fullName>
    </submittedName>
</protein>
<dbReference type="PANTHER" id="PTHR11439">
    <property type="entry name" value="GAG-POL-RELATED RETROTRANSPOSON"/>
    <property type="match status" value="1"/>
</dbReference>
<comment type="caution">
    <text evidence="2">The sequence shown here is derived from an EMBL/GenBank/DDBJ whole genome shotgun (WGS) entry which is preliminary data.</text>
</comment>
<reference evidence="2" key="1">
    <citation type="submission" date="2023-04" db="EMBL/GenBank/DDBJ databases">
        <title>Phytophthora fragariaefolia NBRC 109709.</title>
        <authorList>
            <person name="Ichikawa N."/>
            <person name="Sato H."/>
            <person name="Tonouchi N."/>
        </authorList>
    </citation>
    <scope>NUCLEOTIDE SEQUENCE</scope>
    <source>
        <strain evidence="2">NBRC 109709</strain>
    </source>
</reference>
<keyword evidence="3" id="KW-1185">Reference proteome</keyword>
<accession>A0A9W6YPT0</accession>
<dbReference type="AlphaFoldDB" id="A0A9W6YPT0"/>
<feature type="domain" description="Reverse transcriptase Ty1/copia-type" evidence="1">
    <location>
        <begin position="175"/>
        <end position="258"/>
    </location>
</feature>
<organism evidence="2 3">
    <name type="scientific">Phytophthora fragariaefolia</name>
    <dbReference type="NCBI Taxonomy" id="1490495"/>
    <lineage>
        <taxon>Eukaryota</taxon>
        <taxon>Sar</taxon>
        <taxon>Stramenopiles</taxon>
        <taxon>Oomycota</taxon>
        <taxon>Peronosporomycetes</taxon>
        <taxon>Peronosporales</taxon>
        <taxon>Peronosporaceae</taxon>
        <taxon>Phytophthora</taxon>
    </lineage>
</organism>
<dbReference type="InterPro" id="IPR013103">
    <property type="entry name" value="RVT_2"/>
</dbReference>
<name>A0A9W6YPT0_9STRA</name>
<evidence type="ECO:0000259" key="1">
    <source>
        <dbReference type="Pfam" id="PF07727"/>
    </source>
</evidence>
<evidence type="ECO:0000313" key="2">
    <source>
        <dbReference type="EMBL" id="GMG17630.1"/>
    </source>
</evidence>
<dbReference type="SUPFAM" id="SSF56672">
    <property type="entry name" value="DNA/RNA polymerases"/>
    <property type="match status" value="1"/>
</dbReference>